<dbReference type="RefSeq" id="WP_175327641.1">
    <property type="nucleotide sequence ID" value="NZ_BMOI01000007.1"/>
</dbReference>
<keyword evidence="2" id="KW-0812">Transmembrane</keyword>
<protein>
    <submittedName>
        <fullName evidence="4">Lysophospholipase L1-like esterase</fullName>
    </submittedName>
</protein>
<dbReference type="Gene3D" id="3.40.50.1110">
    <property type="entry name" value="SGNH hydrolase"/>
    <property type="match status" value="1"/>
</dbReference>
<keyword evidence="5" id="KW-1185">Reference proteome</keyword>
<dbReference type="SUPFAM" id="SSF52266">
    <property type="entry name" value="SGNH hydrolase"/>
    <property type="match status" value="1"/>
</dbReference>
<name>A0ABS2RVE8_9MICO</name>
<dbReference type="InterPro" id="IPR036514">
    <property type="entry name" value="SGNH_hydro_sf"/>
</dbReference>
<evidence type="ECO:0000256" key="1">
    <source>
        <dbReference type="SAM" id="MobiDB-lite"/>
    </source>
</evidence>
<organism evidence="4 5">
    <name type="scientific">Curtobacterium luteum</name>
    <dbReference type="NCBI Taxonomy" id="33881"/>
    <lineage>
        <taxon>Bacteria</taxon>
        <taxon>Bacillati</taxon>
        <taxon>Actinomycetota</taxon>
        <taxon>Actinomycetes</taxon>
        <taxon>Micrococcales</taxon>
        <taxon>Microbacteriaceae</taxon>
        <taxon>Curtobacterium</taxon>
    </lineage>
</organism>
<proteinExistence type="predicted"/>
<comment type="caution">
    <text evidence="4">The sequence shown here is derived from an EMBL/GenBank/DDBJ whole genome shotgun (WGS) entry which is preliminary data.</text>
</comment>
<evidence type="ECO:0000313" key="5">
    <source>
        <dbReference type="Proteomes" id="UP000746584"/>
    </source>
</evidence>
<reference evidence="4 5" key="1">
    <citation type="submission" date="2021-01" db="EMBL/GenBank/DDBJ databases">
        <title>Sequencing the genomes of 1000 actinobacteria strains.</title>
        <authorList>
            <person name="Klenk H.-P."/>
        </authorList>
    </citation>
    <scope>NUCLEOTIDE SEQUENCE [LARGE SCALE GENOMIC DNA]</scope>
    <source>
        <strain evidence="4 5">DSM 20542</strain>
    </source>
</reference>
<dbReference type="InterPro" id="IPR013830">
    <property type="entry name" value="SGNH_hydro"/>
</dbReference>
<accession>A0ABS2RVE8</accession>
<sequence>MSWRNRRARAGTDHPAVQRPRRSRLPLVGLGAMAVGVAGLLVPLPSVSSACQPTVSPRSESAVRTASAIATGSDVLVIGDSYSTGVGSSSGRHGWAQDLVADRHWDATIDAYPGTGYVDTGRPSTSYYSYEARIERMARRTTPDLVIVQGSQNDWLVDAATLQATVERTLRKVQQQWPNATVIALGPSAPYPRSTANSGISASVAAGAEAVDVPYIDALSDGWFTPSNSRRYVSDDGGHLDDAGYQYLADRVSAALDDLASAPSGDEHCA</sequence>
<dbReference type="EMBL" id="JAFBCG010000001">
    <property type="protein sequence ID" value="MBM7802931.1"/>
    <property type="molecule type" value="Genomic_DNA"/>
</dbReference>
<feature type="region of interest" description="Disordered" evidence="1">
    <location>
        <begin position="1"/>
        <end position="20"/>
    </location>
</feature>
<keyword evidence="2" id="KW-1133">Transmembrane helix</keyword>
<dbReference type="Pfam" id="PF13472">
    <property type="entry name" value="Lipase_GDSL_2"/>
    <property type="match status" value="1"/>
</dbReference>
<dbReference type="Proteomes" id="UP000746584">
    <property type="component" value="Unassembled WGS sequence"/>
</dbReference>
<evidence type="ECO:0000313" key="4">
    <source>
        <dbReference type="EMBL" id="MBM7802931.1"/>
    </source>
</evidence>
<dbReference type="CDD" id="cd00229">
    <property type="entry name" value="SGNH_hydrolase"/>
    <property type="match status" value="1"/>
</dbReference>
<evidence type="ECO:0000256" key="2">
    <source>
        <dbReference type="SAM" id="Phobius"/>
    </source>
</evidence>
<evidence type="ECO:0000259" key="3">
    <source>
        <dbReference type="Pfam" id="PF13472"/>
    </source>
</evidence>
<keyword evidence="2" id="KW-0472">Membrane</keyword>
<feature type="domain" description="SGNH hydrolase-type esterase" evidence="3">
    <location>
        <begin position="77"/>
        <end position="246"/>
    </location>
</feature>
<gene>
    <name evidence="4" type="ORF">JOE58_002182</name>
</gene>
<feature type="transmembrane region" description="Helical" evidence="2">
    <location>
        <begin position="25"/>
        <end position="44"/>
    </location>
</feature>